<proteinExistence type="predicted"/>
<sequence length="75" mass="8770">MGKENLLEVDPDGLVSLEFLRPDKTILLGYENFVSIFDSFLEIGDDFTIEDETLGGEKYCYRLDNYRINKMWPVQ</sequence>
<gene>
    <name evidence="1" type="ORF">S03H2_64371</name>
</gene>
<protein>
    <submittedName>
        <fullName evidence="1">Uncharacterized protein</fullName>
    </submittedName>
</protein>
<organism evidence="1">
    <name type="scientific">marine sediment metagenome</name>
    <dbReference type="NCBI Taxonomy" id="412755"/>
    <lineage>
        <taxon>unclassified sequences</taxon>
        <taxon>metagenomes</taxon>
        <taxon>ecological metagenomes</taxon>
    </lineage>
</organism>
<feature type="non-terminal residue" evidence="1">
    <location>
        <position position="75"/>
    </location>
</feature>
<accession>X1I6Y3</accession>
<reference evidence="1" key="1">
    <citation type="journal article" date="2014" name="Front. Microbiol.">
        <title>High frequency of phylogenetically diverse reductive dehalogenase-homologous genes in deep subseafloor sedimentary metagenomes.</title>
        <authorList>
            <person name="Kawai M."/>
            <person name="Futagami T."/>
            <person name="Toyoda A."/>
            <person name="Takaki Y."/>
            <person name="Nishi S."/>
            <person name="Hori S."/>
            <person name="Arai W."/>
            <person name="Tsubouchi T."/>
            <person name="Morono Y."/>
            <person name="Uchiyama I."/>
            <person name="Ito T."/>
            <person name="Fujiyama A."/>
            <person name="Inagaki F."/>
            <person name="Takami H."/>
        </authorList>
    </citation>
    <scope>NUCLEOTIDE SEQUENCE</scope>
    <source>
        <strain evidence="1">Expedition CK06-06</strain>
    </source>
</reference>
<evidence type="ECO:0000313" key="1">
    <source>
        <dbReference type="EMBL" id="GAH78156.1"/>
    </source>
</evidence>
<dbReference type="AlphaFoldDB" id="X1I6Y3"/>
<name>X1I6Y3_9ZZZZ</name>
<comment type="caution">
    <text evidence="1">The sequence shown here is derived from an EMBL/GenBank/DDBJ whole genome shotgun (WGS) entry which is preliminary data.</text>
</comment>
<dbReference type="EMBL" id="BARU01041806">
    <property type="protein sequence ID" value="GAH78156.1"/>
    <property type="molecule type" value="Genomic_DNA"/>
</dbReference>